<dbReference type="GO" id="GO:0008173">
    <property type="term" value="F:RNA methyltransferase activity"/>
    <property type="evidence" value="ECO:0007669"/>
    <property type="project" value="InterPro"/>
</dbReference>
<sequence>GQLRTVLTPQPGAGSVCQRQARPSPARRAPCTQGHTNQGRQERRIRRSDSPEPGQLSACLCAVRRRRSGQGEICRVRARFLCCTRQQNHPCCGPSGTGCAREGSAGQGRQQVRQEGLLGDTQEIDPRRAELAEKLTAPVTATLPAAVRVVARVGSCLDLTCAPVEGCEPPTLCVVDPSCSSSGVVGNPDKRFGAMFGETTDLAGLAEFQHSCLTHAMGLETVQAIVYSTCSVHDEENEEVVRRALQTVPGWKPAYPLSAWERRGHGDDEVARCSIRTDTEQDQTDGFYVCVLVRDIPEEDED</sequence>
<dbReference type="OrthoDB" id="435282at2759"/>
<keyword evidence="3 5" id="KW-0949">S-adenosyl-L-methionine</keyword>
<evidence type="ECO:0000256" key="6">
    <source>
        <dbReference type="SAM" id="MobiDB-lite"/>
    </source>
</evidence>
<name>A0A8J6BBH2_9EUKA</name>
<dbReference type="PRINTS" id="PR02008">
    <property type="entry name" value="RCMTFAMILY"/>
</dbReference>
<keyword evidence="4 5" id="KW-0694">RNA-binding</keyword>
<gene>
    <name evidence="8" type="ORF">J8273_4761</name>
</gene>
<comment type="similarity">
    <text evidence="5">Belongs to the class I-like SAM-binding methyltransferase superfamily. RsmB/NOP family.</text>
</comment>
<dbReference type="GO" id="GO:0005730">
    <property type="term" value="C:nucleolus"/>
    <property type="evidence" value="ECO:0007669"/>
    <property type="project" value="TreeGrafter"/>
</dbReference>
<dbReference type="InterPro" id="IPR001678">
    <property type="entry name" value="MeTrfase_RsmB-F_NOP2_dom"/>
</dbReference>
<accession>A0A8J6BBH2</accession>
<evidence type="ECO:0000256" key="5">
    <source>
        <dbReference type="PROSITE-ProRule" id="PRU01023"/>
    </source>
</evidence>
<dbReference type="Proteomes" id="UP000717585">
    <property type="component" value="Unassembled WGS sequence"/>
</dbReference>
<feature type="region of interest" description="Disordered" evidence="6">
    <location>
        <begin position="1"/>
        <end position="55"/>
    </location>
</feature>
<evidence type="ECO:0000256" key="3">
    <source>
        <dbReference type="ARBA" id="ARBA00022691"/>
    </source>
</evidence>
<reference evidence="8" key="1">
    <citation type="submission" date="2021-05" db="EMBL/GenBank/DDBJ databases">
        <title>A free-living protist that lacks canonical eukaryotic 1 DNA replication and segregation systems.</title>
        <authorList>
            <person name="Salas-Leiva D.E."/>
            <person name="Tromer E.C."/>
            <person name="Curtis B.A."/>
            <person name="Jerlstrom-Hultqvist J."/>
            <person name="Kolisko M."/>
            <person name="Yi Z."/>
            <person name="Salas-Leiva J.S."/>
            <person name="Gallot-Lavallee L."/>
            <person name="Kops G.J.P.L."/>
            <person name="Archibald J.M."/>
            <person name="Simpson A.G.B."/>
            <person name="Roger A.J."/>
        </authorList>
    </citation>
    <scope>NUCLEOTIDE SEQUENCE</scope>
    <source>
        <strain evidence="8">BICM</strain>
    </source>
</reference>
<dbReference type="PROSITE" id="PS51686">
    <property type="entry name" value="SAM_MT_RSMB_NOP"/>
    <property type="match status" value="1"/>
</dbReference>
<comment type="caution">
    <text evidence="5">Lacks conserved residue(s) required for the propagation of feature annotation.</text>
</comment>
<feature type="non-terminal residue" evidence="8">
    <location>
        <position position="1"/>
    </location>
</feature>
<dbReference type="InterPro" id="IPR023267">
    <property type="entry name" value="RCMT"/>
</dbReference>
<evidence type="ECO:0000256" key="4">
    <source>
        <dbReference type="ARBA" id="ARBA00022884"/>
    </source>
</evidence>
<feature type="compositionally biased region" description="Low complexity" evidence="6">
    <location>
        <begin position="21"/>
        <end position="30"/>
    </location>
</feature>
<dbReference type="Pfam" id="PF01189">
    <property type="entry name" value="Methyltr_RsmB-F"/>
    <property type="match status" value="1"/>
</dbReference>
<dbReference type="Gene3D" id="3.40.50.150">
    <property type="entry name" value="Vaccinia Virus protein VP39"/>
    <property type="match status" value="1"/>
</dbReference>
<comment type="caution">
    <text evidence="8">The sequence shown here is derived from an EMBL/GenBank/DDBJ whole genome shotgun (WGS) entry which is preliminary data.</text>
</comment>
<keyword evidence="9" id="KW-1185">Reference proteome</keyword>
<dbReference type="GO" id="GO:0070475">
    <property type="term" value="P:rRNA base methylation"/>
    <property type="evidence" value="ECO:0007669"/>
    <property type="project" value="TreeGrafter"/>
</dbReference>
<keyword evidence="1 5" id="KW-0489">Methyltransferase</keyword>
<protein>
    <submittedName>
        <fullName evidence="8">RNA (C5-cytosine) methyltransferase</fullName>
    </submittedName>
</protein>
<organism evidence="8 9">
    <name type="scientific">Carpediemonas membranifera</name>
    <dbReference type="NCBI Taxonomy" id="201153"/>
    <lineage>
        <taxon>Eukaryota</taxon>
        <taxon>Metamonada</taxon>
        <taxon>Carpediemonas-like organisms</taxon>
        <taxon>Carpediemonas</taxon>
    </lineage>
</organism>
<proteinExistence type="inferred from homology"/>
<dbReference type="SUPFAM" id="SSF53335">
    <property type="entry name" value="S-adenosyl-L-methionine-dependent methyltransferases"/>
    <property type="match status" value="1"/>
</dbReference>
<dbReference type="PANTHER" id="PTHR22807">
    <property type="entry name" value="NOP2 YEAST -RELATED NOL1/NOP2/FMU SUN DOMAIN-CONTAINING"/>
    <property type="match status" value="1"/>
</dbReference>
<evidence type="ECO:0000256" key="2">
    <source>
        <dbReference type="ARBA" id="ARBA00022679"/>
    </source>
</evidence>
<dbReference type="InterPro" id="IPR029063">
    <property type="entry name" value="SAM-dependent_MTases_sf"/>
</dbReference>
<dbReference type="EMBL" id="JAHDYR010000020">
    <property type="protein sequence ID" value="KAG9393897.1"/>
    <property type="molecule type" value="Genomic_DNA"/>
</dbReference>
<keyword evidence="2 5" id="KW-0808">Transferase</keyword>
<feature type="active site" description="Nucleophile" evidence="5">
    <location>
        <position position="230"/>
    </location>
</feature>
<dbReference type="AlphaFoldDB" id="A0A8J6BBH2"/>
<feature type="binding site" evidence="5">
    <location>
        <position position="176"/>
    </location>
    <ligand>
        <name>S-adenosyl-L-methionine</name>
        <dbReference type="ChEBI" id="CHEBI:59789"/>
    </ligand>
</feature>
<evidence type="ECO:0000259" key="7">
    <source>
        <dbReference type="PROSITE" id="PS51686"/>
    </source>
</evidence>
<evidence type="ECO:0000313" key="9">
    <source>
        <dbReference type="Proteomes" id="UP000717585"/>
    </source>
</evidence>
<dbReference type="GO" id="GO:0003723">
    <property type="term" value="F:RNA binding"/>
    <property type="evidence" value="ECO:0007669"/>
    <property type="project" value="UniProtKB-UniRule"/>
</dbReference>
<dbReference type="InterPro" id="IPR049560">
    <property type="entry name" value="MeTrfase_RsmB-F_NOP2_cat"/>
</dbReference>
<feature type="domain" description="SAM-dependent MTase RsmB/NOP-type" evidence="7">
    <location>
        <begin position="174"/>
        <end position="295"/>
    </location>
</feature>
<evidence type="ECO:0000313" key="8">
    <source>
        <dbReference type="EMBL" id="KAG9393897.1"/>
    </source>
</evidence>
<evidence type="ECO:0000256" key="1">
    <source>
        <dbReference type="ARBA" id="ARBA00022603"/>
    </source>
</evidence>
<dbReference type="PANTHER" id="PTHR22807:SF4">
    <property type="entry name" value="28S RRNA (CYTOSINE-C(5))-METHYLTRANSFERASE"/>
    <property type="match status" value="1"/>
</dbReference>